<evidence type="ECO:0000256" key="12">
    <source>
        <dbReference type="ARBA" id="ARBA00023303"/>
    </source>
</evidence>
<dbReference type="InterPro" id="IPR003591">
    <property type="entry name" value="Leu-rich_rpt_typical-subtyp"/>
</dbReference>
<dbReference type="AlphaFoldDB" id="A0A177B564"/>
<gene>
    <name evidence="15" type="ORF">A3Q56_02797</name>
</gene>
<evidence type="ECO:0000256" key="1">
    <source>
        <dbReference type="ARBA" id="ARBA00004162"/>
    </source>
</evidence>
<organism evidence="15 16">
    <name type="scientific">Intoshia linei</name>
    <dbReference type="NCBI Taxonomy" id="1819745"/>
    <lineage>
        <taxon>Eukaryota</taxon>
        <taxon>Metazoa</taxon>
        <taxon>Spiralia</taxon>
        <taxon>Lophotrochozoa</taxon>
        <taxon>Mesozoa</taxon>
        <taxon>Orthonectida</taxon>
        <taxon>Rhopaluridae</taxon>
        <taxon>Intoshia</taxon>
    </lineage>
</organism>
<dbReference type="Proteomes" id="UP000078046">
    <property type="component" value="Unassembled WGS sequence"/>
</dbReference>
<keyword evidence="4" id="KW-0433">Leucine-rich repeat</keyword>
<evidence type="ECO:0000256" key="4">
    <source>
        <dbReference type="ARBA" id="ARBA00022614"/>
    </source>
</evidence>
<dbReference type="PANTHER" id="PTHR46473">
    <property type="entry name" value="GH08155P"/>
    <property type="match status" value="1"/>
</dbReference>
<dbReference type="OrthoDB" id="2325980at2759"/>
<evidence type="ECO:0000256" key="5">
    <source>
        <dbReference type="ARBA" id="ARBA00022692"/>
    </source>
</evidence>
<evidence type="ECO:0000256" key="3">
    <source>
        <dbReference type="ARBA" id="ARBA00022475"/>
    </source>
</evidence>
<evidence type="ECO:0000256" key="8">
    <source>
        <dbReference type="ARBA" id="ARBA00022989"/>
    </source>
</evidence>
<keyword evidence="7" id="KW-0677">Repeat</keyword>
<keyword evidence="2" id="KW-0813">Transport</keyword>
<dbReference type="SMART" id="SM00369">
    <property type="entry name" value="LRR_TYP"/>
    <property type="match status" value="4"/>
</dbReference>
<evidence type="ECO:0000313" key="16">
    <source>
        <dbReference type="Proteomes" id="UP000078046"/>
    </source>
</evidence>
<dbReference type="InterPro" id="IPR032675">
    <property type="entry name" value="LRR_dom_sf"/>
</dbReference>
<protein>
    <recommendedName>
        <fullName evidence="17">LRRCT domain-containing protein</fullName>
    </recommendedName>
</protein>
<dbReference type="PANTHER" id="PTHR46473:SF10">
    <property type="entry name" value="LD45603P-RELATED"/>
    <property type="match status" value="1"/>
</dbReference>
<evidence type="ECO:0000256" key="6">
    <source>
        <dbReference type="ARBA" id="ARBA00022729"/>
    </source>
</evidence>
<comment type="caution">
    <text evidence="15">The sequence shown here is derived from an EMBL/GenBank/DDBJ whole genome shotgun (WGS) entry which is preliminary data.</text>
</comment>
<comment type="subcellular location">
    <subcellularLocation>
        <location evidence="1">Cell membrane</location>
        <topology evidence="1">Single-pass membrane protein</topology>
    </subcellularLocation>
</comment>
<keyword evidence="9" id="KW-0406">Ion transport</keyword>
<reference evidence="15 16" key="1">
    <citation type="submission" date="2016-04" db="EMBL/GenBank/DDBJ databases">
        <title>The genome of Intoshia linei affirms orthonectids as highly simplified spiralians.</title>
        <authorList>
            <person name="Mikhailov K.V."/>
            <person name="Slusarev G.S."/>
            <person name="Nikitin M.A."/>
            <person name="Logacheva M.D."/>
            <person name="Penin A."/>
            <person name="Aleoshin V."/>
            <person name="Panchin Y.V."/>
        </authorList>
    </citation>
    <scope>NUCLEOTIDE SEQUENCE [LARGE SCALE GENOMIC DNA]</scope>
    <source>
        <strain evidence="15">Intl2013</strain>
        <tissue evidence="15">Whole animal</tissue>
    </source>
</reference>
<evidence type="ECO:0000256" key="14">
    <source>
        <dbReference type="SAM" id="SignalP"/>
    </source>
</evidence>
<dbReference type="SUPFAM" id="SSF52058">
    <property type="entry name" value="L domain-like"/>
    <property type="match status" value="1"/>
</dbReference>
<evidence type="ECO:0000256" key="2">
    <source>
        <dbReference type="ARBA" id="ARBA00022448"/>
    </source>
</evidence>
<proteinExistence type="predicted"/>
<dbReference type="Gene3D" id="3.80.10.10">
    <property type="entry name" value="Ribonuclease Inhibitor"/>
    <property type="match status" value="1"/>
</dbReference>
<accession>A0A177B564</accession>
<evidence type="ECO:0000256" key="7">
    <source>
        <dbReference type="ARBA" id="ARBA00022737"/>
    </source>
</evidence>
<feature type="signal peptide" evidence="14">
    <location>
        <begin position="1"/>
        <end position="17"/>
    </location>
</feature>
<dbReference type="GO" id="GO:0005886">
    <property type="term" value="C:plasma membrane"/>
    <property type="evidence" value="ECO:0007669"/>
    <property type="project" value="UniProtKB-SubCell"/>
</dbReference>
<evidence type="ECO:0000256" key="10">
    <source>
        <dbReference type="ARBA" id="ARBA00023136"/>
    </source>
</evidence>
<keyword evidence="5 13" id="KW-0812">Transmembrane</keyword>
<keyword evidence="10 13" id="KW-0472">Membrane</keyword>
<keyword evidence="6 14" id="KW-0732">Signal</keyword>
<feature type="transmembrane region" description="Helical" evidence="13">
    <location>
        <begin position="552"/>
        <end position="581"/>
    </location>
</feature>
<evidence type="ECO:0008006" key="17">
    <source>
        <dbReference type="Google" id="ProtNLM"/>
    </source>
</evidence>
<feature type="chain" id="PRO_5008056838" description="LRRCT domain-containing protein" evidence="14">
    <location>
        <begin position="18"/>
        <end position="613"/>
    </location>
</feature>
<dbReference type="InterPro" id="IPR051432">
    <property type="entry name" value="KCNMA1_auxiliary"/>
</dbReference>
<dbReference type="GO" id="GO:0034220">
    <property type="term" value="P:monoatomic ion transmembrane transport"/>
    <property type="evidence" value="ECO:0007669"/>
    <property type="project" value="UniProtKB-KW"/>
</dbReference>
<evidence type="ECO:0000256" key="13">
    <source>
        <dbReference type="SAM" id="Phobius"/>
    </source>
</evidence>
<name>A0A177B564_9BILA</name>
<evidence type="ECO:0000256" key="11">
    <source>
        <dbReference type="ARBA" id="ARBA00023157"/>
    </source>
</evidence>
<dbReference type="InterPro" id="IPR001611">
    <property type="entry name" value="Leu-rich_rpt"/>
</dbReference>
<keyword evidence="3" id="KW-1003">Cell membrane</keyword>
<dbReference type="PROSITE" id="PS51450">
    <property type="entry name" value="LRR"/>
    <property type="match status" value="2"/>
</dbReference>
<keyword evidence="8 13" id="KW-1133">Transmembrane helix</keyword>
<dbReference type="EMBL" id="LWCA01000284">
    <property type="protein sequence ID" value="OAF69419.1"/>
    <property type="molecule type" value="Genomic_DNA"/>
</dbReference>
<sequence length="613" mass="72102">MLVFILYLYFLYFKIDALECGTDCLIISYENRGIWMNKEIDENFKILGINETDLITIDMKRNNVKILKLQLPFNEMLFTVKNLEINSTIQQASSQVVFKNINEIVFENLKGIDDYLNELNAVRYNNNHYATEWLKIGKFYLADSRNVEIIRFINCSLNDQFFKENLNFLFNVTSLDLSINNIESVLNMLNSSNLNLRKLNLSFNRLSTLLKQDFGSSEFTHLNFSHNRIVQLAPNLFKTMINLEVLDLSFNPIGNLDMASDLFGSKSNLKYLNLEYTHIRTFYECNLFNLKKLTHLVLLNLNHLDCHCSNVWMYWNSAKYTQNVKIEFSKKTTCCALISNSNRIYPQSQLSPTVPSCRTLTLKEWIYVNINTCSFNESEIMDDENTINSMDSQFLINYCNHNQIPLLLHIIAQFWPVKQYTAIPENLQISWNVRWLKKSQIIPEYSNYQLTIYQIKMDTSFDENTISKLSAISIFKSNYLSSNYSLNIVFNEIMLFSSHKGQYNWTNYLNKYSYYICIAMLDNVQDFIIRKCLYHKKFNHPSYLSSIQMPNVLWFALWVFMWVIIALVVIIIFVITLLCVFKKRIPCCVKYFSINAENDIRNLKSESVNLENL</sequence>
<keyword evidence="16" id="KW-1185">Reference proteome</keyword>
<evidence type="ECO:0000256" key="9">
    <source>
        <dbReference type="ARBA" id="ARBA00023065"/>
    </source>
</evidence>
<evidence type="ECO:0000313" key="15">
    <source>
        <dbReference type="EMBL" id="OAF69419.1"/>
    </source>
</evidence>
<keyword evidence="12" id="KW-0407">Ion channel</keyword>
<keyword evidence="11" id="KW-1015">Disulfide bond</keyword>